<dbReference type="PROSITE" id="PS00028">
    <property type="entry name" value="ZINC_FINGER_C2H2_1"/>
    <property type="match status" value="1"/>
</dbReference>
<evidence type="ECO:0000256" key="6">
    <source>
        <dbReference type="SAM" id="MobiDB-lite"/>
    </source>
</evidence>
<dbReference type="FunCoup" id="G8Y4T7">
    <property type="interactions" value="628"/>
</dbReference>
<proteinExistence type="predicted"/>
<dbReference type="AlphaFoldDB" id="G8Y4T7"/>
<evidence type="ECO:0000256" key="2">
    <source>
        <dbReference type="ARBA" id="ARBA00022771"/>
    </source>
</evidence>
<reference evidence="8 9" key="1">
    <citation type="journal article" date="2012" name="G3 (Bethesda)">
        <title>Pichia sorbitophila, an interspecies yeast hybrid reveals early steps of genome resolution following polyploidization.</title>
        <authorList>
            <person name="Leh Louis V."/>
            <person name="Despons L."/>
            <person name="Friedrich A."/>
            <person name="Martin T."/>
            <person name="Durrens P."/>
            <person name="Casaregola S."/>
            <person name="Neuveglise C."/>
            <person name="Fairhead C."/>
            <person name="Marck C."/>
            <person name="Cruz J.A."/>
            <person name="Straub M.L."/>
            <person name="Kugler V."/>
            <person name="Sacerdot C."/>
            <person name="Uzunov Z."/>
            <person name="Thierry A."/>
            <person name="Weiss S."/>
            <person name="Bleykasten C."/>
            <person name="De Montigny J."/>
            <person name="Jacques N."/>
            <person name="Jung P."/>
            <person name="Lemaire M."/>
            <person name="Mallet S."/>
            <person name="Morel G."/>
            <person name="Richard G.F."/>
            <person name="Sarkar A."/>
            <person name="Savel G."/>
            <person name="Schacherer J."/>
            <person name="Seret M.L."/>
            <person name="Talla E."/>
            <person name="Samson G."/>
            <person name="Jubin C."/>
            <person name="Poulain J."/>
            <person name="Vacherie B."/>
            <person name="Barbe V."/>
            <person name="Pelletier E."/>
            <person name="Sherman D.J."/>
            <person name="Westhof E."/>
            <person name="Weissenbach J."/>
            <person name="Baret P.V."/>
            <person name="Wincker P."/>
            <person name="Gaillardin C."/>
            <person name="Dujon B."/>
            <person name="Souciet J.L."/>
        </authorList>
    </citation>
    <scope>NUCLEOTIDE SEQUENCE [LARGE SCALE GENOMIC DNA]</scope>
    <source>
        <strain evidence="9">ATCC MYA-4447 / BCRC 22081 / CBS 7064 / NBRC 10061 / NRRL Y-12695</strain>
    </source>
</reference>
<dbReference type="PANTHER" id="PTHR45986">
    <property type="entry name" value="ZINC FINGER MATRIN-TYPE PROTEIN 2"/>
    <property type="match status" value="1"/>
</dbReference>
<feature type="region of interest" description="Disordered" evidence="6">
    <location>
        <begin position="185"/>
        <end position="229"/>
    </location>
</feature>
<evidence type="ECO:0000256" key="5">
    <source>
        <dbReference type="PROSITE-ProRule" id="PRU00042"/>
    </source>
</evidence>
<name>G8Y4T7_PICSO</name>
<sequence length="229" mass="26363">MSSESLENEKVATDQYGRRKWNVEVYEKEAKSKSKDNGEREEIIKKYGLKTDEPSSYLDHRNELINESISSVNKFTVINPANNKTYGKDKRFGFFCQICDLSFRDNLALIDHFNKPSHTEKAKIALDAKANLDVEMLDDIIRRASVEEVQQTLMTLIKKHSSEGKKGGFGIRDRIKLREAMEQRIAEKRRERKRKLRMKKSEQQKSVAAGSDDKVESMMGFGSFGSTKK</sequence>
<dbReference type="GO" id="GO:0046540">
    <property type="term" value="C:U4/U6 x U5 tri-snRNP complex"/>
    <property type="evidence" value="ECO:0007669"/>
    <property type="project" value="TreeGrafter"/>
</dbReference>
<protein>
    <submittedName>
        <fullName evidence="8">Piso0_005326 protein</fullName>
    </submittedName>
</protein>
<dbReference type="HOGENOM" id="CLU_067237_3_0_1"/>
<evidence type="ECO:0000256" key="4">
    <source>
        <dbReference type="ARBA" id="ARBA00023242"/>
    </source>
</evidence>
<dbReference type="GO" id="GO:0005681">
    <property type="term" value="C:spliceosomal complex"/>
    <property type="evidence" value="ECO:0007669"/>
    <property type="project" value="InterPro"/>
</dbReference>
<keyword evidence="9" id="KW-1185">Reference proteome</keyword>
<keyword evidence="4" id="KW-0539">Nucleus</keyword>
<dbReference type="InterPro" id="IPR013087">
    <property type="entry name" value="Znf_C2H2_type"/>
</dbReference>
<evidence type="ECO:0000259" key="7">
    <source>
        <dbReference type="PROSITE" id="PS50157"/>
    </source>
</evidence>
<organism evidence="8 9">
    <name type="scientific">Pichia sorbitophila (strain ATCC MYA-4447 / BCRC 22081 / CBS 7064 / NBRC 10061 / NRRL Y-12695)</name>
    <name type="common">Hybrid yeast</name>
    <dbReference type="NCBI Taxonomy" id="559304"/>
    <lineage>
        <taxon>Eukaryota</taxon>
        <taxon>Fungi</taxon>
        <taxon>Dikarya</taxon>
        <taxon>Ascomycota</taxon>
        <taxon>Saccharomycotina</taxon>
        <taxon>Pichiomycetes</taxon>
        <taxon>Debaryomycetaceae</taxon>
        <taxon>Millerozyma</taxon>
    </lineage>
</organism>
<accession>G8Y4T7</accession>
<dbReference type="InterPro" id="IPR036236">
    <property type="entry name" value="Znf_C2H2_sf"/>
</dbReference>
<dbReference type="OMA" id="VDHRRKW"/>
<dbReference type="Proteomes" id="UP000005222">
    <property type="component" value="Chromosome M"/>
</dbReference>
<keyword evidence="2 5" id="KW-0863">Zinc-finger</keyword>
<keyword evidence="1" id="KW-0479">Metal-binding</keyword>
<feature type="domain" description="C2H2-type" evidence="7">
    <location>
        <begin position="94"/>
        <end position="123"/>
    </location>
</feature>
<dbReference type="STRING" id="559304.G8Y4T7"/>
<dbReference type="InterPro" id="IPR040107">
    <property type="entry name" value="Snu23"/>
</dbReference>
<dbReference type="SUPFAM" id="SSF57667">
    <property type="entry name" value="beta-beta-alpha zinc fingers"/>
    <property type="match status" value="1"/>
</dbReference>
<dbReference type="eggNOG" id="KOG4727">
    <property type="taxonomic scope" value="Eukaryota"/>
</dbReference>
<evidence type="ECO:0000256" key="3">
    <source>
        <dbReference type="ARBA" id="ARBA00022833"/>
    </source>
</evidence>
<dbReference type="InParanoid" id="G8Y4T7"/>
<evidence type="ECO:0000313" key="8">
    <source>
        <dbReference type="EMBL" id="CCE85705.1"/>
    </source>
</evidence>
<dbReference type="OrthoDB" id="30343at2759"/>
<dbReference type="PANTHER" id="PTHR45986:SF1">
    <property type="entry name" value="ZINC FINGER MATRIN-TYPE PROTEIN 2"/>
    <property type="match status" value="1"/>
</dbReference>
<dbReference type="PROSITE" id="PS50157">
    <property type="entry name" value="ZINC_FINGER_C2H2_2"/>
    <property type="match status" value="1"/>
</dbReference>
<gene>
    <name evidence="8" type="primary">Piso0_005326</name>
    <name evidence="8" type="ORF">GNLVRS01_PISO0M12376g</name>
</gene>
<dbReference type="EMBL" id="FO082047">
    <property type="protein sequence ID" value="CCE85705.1"/>
    <property type="molecule type" value="Genomic_DNA"/>
</dbReference>
<dbReference type="GO" id="GO:0000398">
    <property type="term" value="P:mRNA splicing, via spliceosome"/>
    <property type="evidence" value="ECO:0007669"/>
    <property type="project" value="InterPro"/>
</dbReference>
<dbReference type="GO" id="GO:0008270">
    <property type="term" value="F:zinc ion binding"/>
    <property type="evidence" value="ECO:0007669"/>
    <property type="project" value="UniProtKB-KW"/>
</dbReference>
<evidence type="ECO:0000313" key="9">
    <source>
        <dbReference type="Proteomes" id="UP000005222"/>
    </source>
</evidence>
<evidence type="ECO:0000256" key="1">
    <source>
        <dbReference type="ARBA" id="ARBA00022723"/>
    </source>
</evidence>
<keyword evidence="3" id="KW-0862">Zinc</keyword>